<evidence type="ECO:0000256" key="1">
    <source>
        <dbReference type="SAM" id="MobiDB-lite"/>
    </source>
</evidence>
<keyword evidence="3" id="KW-1185">Reference proteome</keyword>
<gene>
    <name evidence="2" type="ORF">PECUL_23A007097</name>
</gene>
<organism evidence="2 3">
    <name type="scientific">Pelobates cultripes</name>
    <name type="common">Western spadefoot toad</name>
    <dbReference type="NCBI Taxonomy" id="61616"/>
    <lineage>
        <taxon>Eukaryota</taxon>
        <taxon>Metazoa</taxon>
        <taxon>Chordata</taxon>
        <taxon>Craniata</taxon>
        <taxon>Vertebrata</taxon>
        <taxon>Euteleostomi</taxon>
        <taxon>Amphibia</taxon>
        <taxon>Batrachia</taxon>
        <taxon>Anura</taxon>
        <taxon>Pelobatoidea</taxon>
        <taxon>Pelobatidae</taxon>
        <taxon>Pelobates</taxon>
    </lineage>
</organism>
<dbReference type="AlphaFoldDB" id="A0AAD1SV45"/>
<reference evidence="2" key="1">
    <citation type="submission" date="2022-03" db="EMBL/GenBank/DDBJ databases">
        <authorList>
            <person name="Alioto T."/>
            <person name="Alioto T."/>
            <person name="Gomez Garrido J."/>
        </authorList>
    </citation>
    <scope>NUCLEOTIDE SEQUENCE</scope>
</reference>
<dbReference type="InterPro" id="IPR042566">
    <property type="entry name" value="L1_C"/>
</dbReference>
<sequence length="124" mass="13784">MAMMAQARKQRVESYDIRVFDDVPFAVLLERRSFKPVTRQLRELNIHYRWGASGTLVVPYGEEVLTPSVGEDPVAFLVALLLPQCCHGAPGEDRTPIATGYSVTWEDSSGKKGGGQKPQQQRPP</sequence>
<dbReference type="Gene3D" id="3.30.250.20">
    <property type="entry name" value="L1 transposable element, C-terminal domain"/>
    <property type="match status" value="1"/>
</dbReference>
<accession>A0AAD1SV45</accession>
<name>A0AAD1SV45_PELCU</name>
<evidence type="ECO:0000313" key="3">
    <source>
        <dbReference type="Proteomes" id="UP001295444"/>
    </source>
</evidence>
<proteinExistence type="predicted"/>
<evidence type="ECO:0000313" key="2">
    <source>
        <dbReference type="EMBL" id="CAH2312026.1"/>
    </source>
</evidence>
<feature type="region of interest" description="Disordered" evidence="1">
    <location>
        <begin position="103"/>
        <end position="124"/>
    </location>
</feature>
<dbReference type="Proteomes" id="UP001295444">
    <property type="component" value="Chromosome 08"/>
</dbReference>
<dbReference type="EMBL" id="OW240919">
    <property type="protein sequence ID" value="CAH2312026.1"/>
    <property type="molecule type" value="Genomic_DNA"/>
</dbReference>
<protein>
    <submittedName>
        <fullName evidence="2">Uncharacterized protein</fullName>
    </submittedName>
</protein>